<feature type="compositionally biased region" description="Polar residues" evidence="1">
    <location>
        <begin position="81"/>
        <end position="98"/>
    </location>
</feature>
<dbReference type="InterPro" id="IPR035965">
    <property type="entry name" value="PAS-like_dom_sf"/>
</dbReference>
<evidence type="ECO:0000256" key="1">
    <source>
        <dbReference type="SAM" id="MobiDB-lite"/>
    </source>
</evidence>
<dbReference type="AlphaFoldDB" id="A0A176Z7A4"/>
<dbReference type="SUPFAM" id="SSF55785">
    <property type="entry name" value="PYP-like sensor domain (PAS domain)"/>
    <property type="match status" value="1"/>
</dbReference>
<evidence type="ECO:0000313" key="2">
    <source>
        <dbReference type="EMBL" id="OAF16578.1"/>
    </source>
</evidence>
<organism evidence="2 3">
    <name type="scientific">Bradyrhizobium centrolobii</name>
    <dbReference type="NCBI Taxonomy" id="1505087"/>
    <lineage>
        <taxon>Bacteria</taxon>
        <taxon>Pseudomonadati</taxon>
        <taxon>Pseudomonadota</taxon>
        <taxon>Alphaproteobacteria</taxon>
        <taxon>Hyphomicrobiales</taxon>
        <taxon>Nitrobacteraceae</taxon>
        <taxon>Bradyrhizobium</taxon>
    </lineage>
</organism>
<comment type="caution">
    <text evidence="2">The sequence shown here is derived from an EMBL/GenBank/DDBJ whole genome shotgun (WGS) entry which is preliminary data.</text>
</comment>
<gene>
    <name evidence="2" type="ORF">AYJ54_05340</name>
</gene>
<accession>A0A176Z7A4</accession>
<name>A0A176Z7A4_9BRAD</name>
<protein>
    <recommendedName>
        <fullName evidence="4">PAC domain-containing protein</fullName>
    </recommendedName>
</protein>
<evidence type="ECO:0000313" key="3">
    <source>
        <dbReference type="Proteomes" id="UP000076959"/>
    </source>
</evidence>
<evidence type="ECO:0008006" key="4">
    <source>
        <dbReference type="Google" id="ProtNLM"/>
    </source>
</evidence>
<reference evidence="2 3" key="1">
    <citation type="submission" date="2016-03" db="EMBL/GenBank/DDBJ databases">
        <title>Draft Genome Sequence of the Strain BR 10245 (Bradyrhizobium sp.) isolated from nodules of Centrolobium paraense.</title>
        <authorList>
            <person name="Simoes-Araujo J.L.Sr."/>
            <person name="Barauna A.C."/>
            <person name="Silva K."/>
            <person name="Zilli J.E."/>
        </authorList>
    </citation>
    <scope>NUCLEOTIDE SEQUENCE [LARGE SCALE GENOMIC DNA]</scope>
    <source>
        <strain evidence="2 3">BR 10245</strain>
    </source>
</reference>
<feature type="region of interest" description="Disordered" evidence="1">
    <location>
        <begin position="81"/>
        <end position="116"/>
    </location>
</feature>
<dbReference type="STRING" id="1505087.AYJ54_05340"/>
<proteinExistence type="predicted"/>
<keyword evidence="3" id="KW-1185">Reference proteome</keyword>
<feature type="region of interest" description="Disordered" evidence="1">
    <location>
        <begin position="1"/>
        <end position="33"/>
    </location>
</feature>
<dbReference type="EMBL" id="LUUB01000013">
    <property type="protein sequence ID" value="OAF16578.1"/>
    <property type="molecule type" value="Genomic_DNA"/>
</dbReference>
<dbReference type="Proteomes" id="UP000076959">
    <property type="component" value="Unassembled WGS sequence"/>
</dbReference>
<sequence length="126" mass="13234">MAGVPSDAPSAPSEARLVANSRQPNSRGSAKGGREIWIEASYIPVLDGSGKTVKAVKIATNIAAKKIRSLPDRSNLSGLISTRRQSRSTAAAPTSLNRVANGRLERQTRDGPYAGNSHSTLANIVL</sequence>